<dbReference type="EMBL" id="CVRI01000059">
    <property type="protein sequence ID" value="CRL03284.1"/>
    <property type="molecule type" value="Genomic_DNA"/>
</dbReference>
<name>A0A1J1IUN3_9DIPT</name>
<keyword evidence="1" id="KW-1133">Transmembrane helix</keyword>
<organism evidence="3 4">
    <name type="scientific">Clunio marinus</name>
    <dbReference type="NCBI Taxonomy" id="568069"/>
    <lineage>
        <taxon>Eukaryota</taxon>
        <taxon>Metazoa</taxon>
        <taxon>Ecdysozoa</taxon>
        <taxon>Arthropoda</taxon>
        <taxon>Hexapoda</taxon>
        <taxon>Insecta</taxon>
        <taxon>Pterygota</taxon>
        <taxon>Neoptera</taxon>
        <taxon>Endopterygota</taxon>
        <taxon>Diptera</taxon>
        <taxon>Nematocera</taxon>
        <taxon>Chironomoidea</taxon>
        <taxon>Chironomidae</taxon>
        <taxon>Clunio</taxon>
    </lineage>
</organism>
<accession>A0A1J1IUN3</accession>
<reference evidence="3 4" key="1">
    <citation type="submission" date="2015-04" db="EMBL/GenBank/DDBJ databases">
        <authorList>
            <person name="Syromyatnikov M.Y."/>
            <person name="Popov V.N."/>
        </authorList>
    </citation>
    <scope>NUCLEOTIDE SEQUENCE [LARGE SCALE GENOMIC DNA]</scope>
</reference>
<dbReference type="OrthoDB" id="2013775at2759"/>
<evidence type="ECO:0000313" key="3">
    <source>
        <dbReference type="EMBL" id="CRL03284.1"/>
    </source>
</evidence>
<keyword evidence="2" id="KW-0732">Signal</keyword>
<keyword evidence="1" id="KW-0812">Transmembrane</keyword>
<protein>
    <submittedName>
        <fullName evidence="3">CLUMA_CG016681, isoform A</fullName>
    </submittedName>
</protein>
<feature type="chain" id="PRO_5012723869" evidence="2">
    <location>
        <begin position="24"/>
        <end position="99"/>
    </location>
</feature>
<feature type="transmembrane region" description="Helical" evidence="1">
    <location>
        <begin position="61"/>
        <end position="81"/>
    </location>
</feature>
<evidence type="ECO:0000256" key="1">
    <source>
        <dbReference type="SAM" id="Phobius"/>
    </source>
</evidence>
<evidence type="ECO:0000256" key="2">
    <source>
        <dbReference type="SAM" id="SignalP"/>
    </source>
</evidence>
<dbReference type="AlphaFoldDB" id="A0A1J1IUN3"/>
<evidence type="ECO:0000313" key="4">
    <source>
        <dbReference type="Proteomes" id="UP000183832"/>
    </source>
</evidence>
<dbReference type="Proteomes" id="UP000183832">
    <property type="component" value="Unassembled WGS sequence"/>
</dbReference>
<keyword evidence="1" id="KW-0472">Membrane</keyword>
<feature type="signal peptide" evidence="2">
    <location>
        <begin position="1"/>
        <end position="23"/>
    </location>
</feature>
<proteinExistence type="predicted"/>
<sequence>MNLSVFLVFWIVIPLSFIKATYAAPLDINFNVAESIESVSQTITNSLSDFIKDMYKNNKQAFWIASAATFVLIIFVCCKMFKEILQHSYRIKYLEDHCS</sequence>
<keyword evidence="4" id="KW-1185">Reference proteome</keyword>
<gene>
    <name evidence="3" type="ORF">CLUMA_CG016681</name>
</gene>